<dbReference type="SUPFAM" id="SSF56219">
    <property type="entry name" value="DNase I-like"/>
    <property type="match status" value="1"/>
</dbReference>
<dbReference type="Gene3D" id="3.60.10.10">
    <property type="entry name" value="Endonuclease/exonuclease/phosphatase"/>
    <property type="match status" value="1"/>
</dbReference>
<reference evidence="2" key="1">
    <citation type="submission" date="2020-06" db="EMBL/GenBank/DDBJ databases">
        <authorList>
            <person name="Li T."/>
            <person name="Hu X."/>
            <person name="Zhang T."/>
            <person name="Song X."/>
            <person name="Zhang H."/>
            <person name="Dai N."/>
            <person name="Sheng W."/>
            <person name="Hou X."/>
            <person name="Wei L."/>
        </authorList>
    </citation>
    <scope>NUCLEOTIDE SEQUENCE</scope>
    <source>
        <strain evidence="2">G02</strain>
        <tissue evidence="2">Leaf</tissue>
    </source>
</reference>
<dbReference type="InterPro" id="IPR036691">
    <property type="entry name" value="Endo/exonu/phosph_ase_sf"/>
</dbReference>
<protein>
    <recommendedName>
        <fullName evidence="1">Endonuclease/exonuclease/phosphatase domain-containing protein</fullName>
    </recommendedName>
</protein>
<evidence type="ECO:0000313" key="2">
    <source>
        <dbReference type="EMBL" id="KAL0400084.1"/>
    </source>
</evidence>
<name>A0AAW2T6L7_SESRA</name>
<dbReference type="AlphaFoldDB" id="A0AAW2T6L7"/>
<dbReference type="Pfam" id="PF03372">
    <property type="entry name" value="Exo_endo_phos"/>
    <property type="match status" value="1"/>
</dbReference>
<dbReference type="PANTHER" id="PTHR35218:SF9">
    <property type="entry name" value="ENDONUCLEASE_EXONUCLEASE_PHOSPHATASE DOMAIN-CONTAINING PROTEIN"/>
    <property type="match status" value="1"/>
</dbReference>
<dbReference type="EMBL" id="JACGWJ010000009">
    <property type="protein sequence ID" value="KAL0400084.1"/>
    <property type="molecule type" value="Genomic_DNA"/>
</dbReference>
<organism evidence="2">
    <name type="scientific">Sesamum radiatum</name>
    <name type="common">Black benniseed</name>
    <dbReference type="NCBI Taxonomy" id="300843"/>
    <lineage>
        <taxon>Eukaryota</taxon>
        <taxon>Viridiplantae</taxon>
        <taxon>Streptophyta</taxon>
        <taxon>Embryophyta</taxon>
        <taxon>Tracheophyta</taxon>
        <taxon>Spermatophyta</taxon>
        <taxon>Magnoliopsida</taxon>
        <taxon>eudicotyledons</taxon>
        <taxon>Gunneridae</taxon>
        <taxon>Pentapetalae</taxon>
        <taxon>asterids</taxon>
        <taxon>lamiids</taxon>
        <taxon>Lamiales</taxon>
        <taxon>Pedaliaceae</taxon>
        <taxon>Sesamum</taxon>
    </lineage>
</organism>
<feature type="domain" description="Endonuclease/exonuclease/phosphatase" evidence="1">
    <location>
        <begin position="6"/>
        <end position="157"/>
    </location>
</feature>
<dbReference type="InterPro" id="IPR005135">
    <property type="entry name" value="Endo/exonuclease/phosphatase"/>
</dbReference>
<dbReference type="PANTHER" id="PTHR35218">
    <property type="entry name" value="RNASE H DOMAIN-CONTAINING PROTEIN"/>
    <property type="match status" value="1"/>
</dbReference>
<comment type="caution">
    <text evidence="2">The sequence shown here is derived from an EMBL/GenBank/DDBJ whole genome shotgun (WGS) entry which is preliminary data.</text>
</comment>
<sequence>MKLFLWNCQGLSSPWTVRSLSKLVKLHRPGLVFLSETKCKSRRGDRFKEKLNYHGFGVDSLGKGGGLYLLWRKDVEVWLQSFSINHIDVTVKSEECPERWRFTSFYGNSAIAKRKHSWNLLRRLARASVRPWLCGGDFNEILGSHEKQGILPSGSMADRGFSGMFEIL</sequence>
<proteinExistence type="predicted"/>
<reference evidence="2" key="2">
    <citation type="journal article" date="2024" name="Plant">
        <title>Genomic evolution and insights into agronomic trait innovations of Sesamum species.</title>
        <authorList>
            <person name="Miao H."/>
            <person name="Wang L."/>
            <person name="Qu L."/>
            <person name="Liu H."/>
            <person name="Sun Y."/>
            <person name="Le M."/>
            <person name="Wang Q."/>
            <person name="Wei S."/>
            <person name="Zheng Y."/>
            <person name="Lin W."/>
            <person name="Duan Y."/>
            <person name="Cao H."/>
            <person name="Xiong S."/>
            <person name="Wang X."/>
            <person name="Wei L."/>
            <person name="Li C."/>
            <person name="Ma Q."/>
            <person name="Ju M."/>
            <person name="Zhao R."/>
            <person name="Li G."/>
            <person name="Mu C."/>
            <person name="Tian Q."/>
            <person name="Mei H."/>
            <person name="Zhang T."/>
            <person name="Gao T."/>
            <person name="Zhang H."/>
        </authorList>
    </citation>
    <scope>NUCLEOTIDE SEQUENCE</scope>
    <source>
        <strain evidence="2">G02</strain>
    </source>
</reference>
<gene>
    <name evidence="2" type="ORF">Sradi_2351700</name>
</gene>
<dbReference type="GO" id="GO:0003824">
    <property type="term" value="F:catalytic activity"/>
    <property type="evidence" value="ECO:0007669"/>
    <property type="project" value="InterPro"/>
</dbReference>
<evidence type="ECO:0000259" key="1">
    <source>
        <dbReference type="Pfam" id="PF03372"/>
    </source>
</evidence>
<accession>A0AAW2T6L7</accession>